<proteinExistence type="predicted"/>
<evidence type="ECO:0000313" key="2">
    <source>
        <dbReference type="Proteomes" id="UP000765509"/>
    </source>
</evidence>
<accession>A0A9Q3EZP1</accession>
<protein>
    <recommendedName>
        <fullName evidence="3">Reverse transcriptase domain-containing protein</fullName>
    </recommendedName>
</protein>
<dbReference type="InterPro" id="IPR053134">
    <property type="entry name" value="RNA-dir_DNA_polymerase"/>
</dbReference>
<dbReference type="InterPro" id="IPR043502">
    <property type="entry name" value="DNA/RNA_pol_sf"/>
</dbReference>
<evidence type="ECO:0008006" key="3">
    <source>
        <dbReference type="Google" id="ProtNLM"/>
    </source>
</evidence>
<name>A0A9Q3EZP1_9BASI</name>
<dbReference type="SUPFAM" id="SSF56672">
    <property type="entry name" value="DNA/RNA polymerases"/>
    <property type="match status" value="1"/>
</dbReference>
<dbReference type="Gene3D" id="3.10.10.10">
    <property type="entry name" value="HIV Type 1 Reverse Transcriptase, subunit A, domain 1"/>
    <property type="match status" value="1"/>
</dbReference>
<dbReference type="Proteomes" id="UP000765509">
    <property type="component" value="Unassembled WGS sequence"/>
</dbReference>
<organism evidence="1 2">
    <name type="scientific">Austropuccinia psidii MF-1</name>
    <dbReference type="NCBI Taxonomy" id="1389203"/>
    <lineage>
        <taxon>Eukaryota</taxon>
        <taxon>Fungi</taxon>
        <taxon>Dikarya</taxon>
        <taxon>Basidiomycota</taxon>
        <taxon>Pucciniomycotina</taxon>
        <taxon>Pucciniomycetes</taxon>
        <taxon>Pucciniales</taxon>
        <taxon>Sphaerophragmiaceae</taxon>
        <taxon>Austropuccinia</taxon>
    </lineage>
</organism>
<sequence length="169" mass="19513">MLIVERPYPPLLRKSAWPATPRAREALETHINELIELGVIINVGHNGEVEVTAAVIITWNNYKSRIAVHFRELNTYNIQKRYPIPRIHETLTPLSKGRFITSMDSLKSFHTNILTPHARIVLRIISHCGIYEYLKMPFGIKNAPSHDQGMMNTIFPHELSDGWFIIYID</sequence>
<evidence type="ECO:0000313" key="1">
    <source>
        <dbReference type="EMBL" id="MBW0528253.1"/>
    </source>
</evidence>
<dbReference type="EMBL" id="AVOT02034196">
    <property type="protein sequence ID" value="MBW0528253.1"/>
    <property type="molecule type" value="Genomic_DNA"/>
</dbReference>
<dbReference type="AlphaFoldDB" id="A0A9Q3EZP1"/>
<dbReference type="PANTHER" id="PTHR24559">
    <property type="entry name" value="TRANSPOSON TY3-I GAG-POL POLYPROTEIN"/>
    <property type="match status" value="1"/>
</dbReference>
<gene>
    <name evidence="1" type="ORF">O181_067968</name>
</gene>
<dbReference type="InterPro" id="IPR043128">
    <property type="entry name" value="Rev_trsase/Diguanyl_cyclase"/>
</dbReference>
<dbReference type="OrthoDB" id="6776860at2759"/>
<keyword evidence="2" id="KW-1185">Reference proteome</keyword>
<comment type="caution">
    <text evidence="1">The sequence shown here is derived from an EMBL/GenBank/DDBJ whole genome shotgun (WGS) entry which is preliminary data.</text>
</comment>
<dbReference type="Gene3D" id="3.30.70.270">
    <property type="match status" value="1"/>
</dbReference>
<dbReference type="PANTHER" id="PTHR24559:SF444">
    <property type="entry name" value="REVERSE TRANSCRIPTASE DOMAIN-CONTAINING PROTEIN"/>
    <property type="match status" value="1"/>
</dbReference>
<reference evidence="1" key="1">
    <citation type="submission" date="2021-03" db="EMBL/GenBank/DDBJ databases">
        <title>Draft genome sequence of rust myrtle Austropuccinia psidii MF-1, a brazilian biotype.</title>
        <authorList>
            <person name="Quecine M.C."/>
            <person name="Pachon D.M.R."/>
            <person name="Bonatelli M.L."/>
            <person name="Correr F.H."/>
            <person name="Franceschini L.M."/>
            <person name="Leite T.F."/>
            <person name="Margarido G.R.A."/>
            <person name="Almeida C.A."/>
            <person name="Ferrarezi J.A."/>
            <person name="Labate C.A."/>
        </authorList>
    </citation>
    <scope>NUCLEOTIDE SEQUENCE</scope>
    <source>
        <strain evidence="1">MF-1</strain>
    </source>
</reference>